<accession>A0A6A6UHG2</accession>
<keyword evidence="5" id="KW-0688">Ribosomal frameshifting</keyword>
<evidence type="ECO:0000256" key="6">
    <source>
        <dbReference type="SAM" id="SignalP"/>
    </source>
</evidence>
<dbReference type="GO" id="GO:0005737">
    <property type="term" value="C:cytoplasm"/>
    <property type="evidence" value="ECO:0007669"/>
    <property type="project" value="TreeGrafter"/>
</dbReference>
<dbReference type="GO" id="GO:0045732">
    <property type="term" value="P:positive regulation of protein catabolic process"/>
    <property type="evidence" value="ECO:0007669"/>
    <property type="project" value="TreeGrafter"/>
</dbReference>
<dbReference type="InterPro" id="IPR038581">
    <property type="entry name" value="ODC_AZ_sf"/>
</dbReference>
<dbReference type="GO" id="GO:0075523">
    <property type="term" value="P:viral translational frameshifting"/>
    <property type="evidence" value="ECO:0007669"/>
    <property type="project" value="UniProtKB-KW"/>
</dbReference>
<comment type="subunit">
    <text evidence="3">Interacts with ODC and thereby sterically blocks ODC homodimerization.</text>
</comment>
<dbReference type="PANTHER" id="PTHR10279">
    <property type="entry name" value="ORNITHINE DECARBOXYLASE ANTIZYME"/>
    <property type="match status" value="1"/>
</dbReference>
<dbReference type="SUPFAM" id="SSF55729">
    <property type="entry name" value="Acyl-CoA N-acyltransferases (Nat)"/>
    <property type="match status" value="1"/>
</dbReference>
<evidence type="ECO:0000256" key="5">
    <source>
        <dbReference type="ARBA" id="ARBA00022758"/>
    </source>
</evidence>
<sequence length="257" mass="27606">MGIILQPASVPAATLSTLLLWLYPASITPLPALAGPSGIPEVGNDHGPPESPPLAAYAVSSTRLGAAAHYIRSECERFCCETLKAAFLGEGRAALHDSLVLDAQTDGKMGGGAYLPAMQLDGSNGSMDSNDSYMLSPAMSSRGCVSSFFELWDYVSGARFRGFIADKNGTKGLFVFFDRHAFGTDLKPGLMALLELCDVAGIDCSEAVICLDRYLEGESKAMIHDFGWAGFELSTLADWTDHDDMISERWIFLSMEV</sequence>
<reference evidence="7" key="1">
    <citation type="journal article" date="2020" name="Stud. Mycol.">
        <title>101 Dothideomycetes genomes: a test case for predicting lifestyles and emergence of pathogens.</title>
        <authorList>
            <person name="Haridas S."/>
            <person name="Albert R."/>
            <person name="Binder M."/>
            <person name="Bloem J."/>
            <person name="Labutti K."/>
            <person name="Salamov A."/>
            <person name="Andreopoulos B."/>
            <person name="Baker S."/>
            <person name="Barry K."/>
            <person name="Bills G."/>
            <person name="Bluhm B."/>
            <person name="Cannon C."/>
            <person name="Castanera R."/>
            <person name="Culley D."/>
            <person name="Daum C."/>
            <person name="Ezra D."/>
            <person name="Gonzalez J."/>
            <person name="Henrissat B."/>
            <person name="Kuo A."/>
            <person name="Liang C."/>
            <person name="Lipzen A."/>
            <person name="Lutzoni F."/>
            <person name="Magnuson J."/>
            <person name="Mondo S."/>
            <person name="Nolan M."/>
            <person name="Ohm R."/>
            <person name="Pangilinan J."/>
            <person name="Park H.-J."/>
            <person name="Ramirez L."/>
            <person name="Alfaro M."/>
            <person name="Sun H."/>
            <person name="Tritt A."/>
            <person name="Yoshinaga Y."/>
            <person name="Zwiers L.-H."/>
            <person name="Turgeon B."/>
            <person name="Goodwin S."/>
            <person name="Spatafora J."/>
            <person name="Crous P."/>
            <person name="Grigoriev I."/>
        </authorList>
    </citation>
    <scope>NUCLEOTIDE SEQUENCE</scope>
    <source>
        <strain evidence="7">CBS 115976</strain>
    </source>
</reference>
<name>A0A6A6UHG2_9PEZI</name>
<evidence type="ECO:0000256" key="2">
    <source>
        <dbReference type="ARBA" id="ARBA00008796"/>
    </source>
</evidence>
<evidence type="ECO:0000313" key="8">
    <source>
        <dbReference type="Proteomes" id="UP000799302"/>
    </source>
</evidence>
<dbReference type="Pfam" id="PF02100">
    <property type="entry name" value="ODC_AZ"/>
    <property type="match status" value="1"/>
</dbReference>
<evidence type="ECO:0000313" key="7">
    <source>
        <dbReference type="EMBL" id="KAF2671126.1"/>
    </source>
</evidence>
<dbReference type="PANTHER" id="PTHR10279:SF10">
    <property type="entry name" value="ORNITHINE DECARBOXYLASE ANTIZYME"/>
    <property type="match status" value="1"/>
</dbReference>
<comment type="similarity">
    <text evidence="2">Belongs to the ODC antizyme family.</text>
</comment>
<organism evidence="7 8">
    <name type="scientific">Microthyrium microscopicum</name>
    <dbReference type="NCBI Taxonomy" id="703497"/>
    <lineage>
        <taxon>Eukaryota</taxon>
        <taxon>Fungi</taxon>
        <taxon>Dikarya</taxon>
        <taxon>Ascomycota</taxon>
        <taxon>Pezizomycotina</taxon>
        <taxon>Dothideomycetes</taxon>
        <taxon>Dothideomycetes incertae sedis</taxon>
        <taxon>Microthyriales</taxon>
        <taxon>Microthyriaceae</taxon>
        <taxon>Microthyrium</taxon>
    </lineage>
</organism>
<dbReference type="InterPro" id="IPR016181">
    <property type="entry name" value="Acyl_CoA_acyltransferase"/>
</dbReference>
<feature type="chain" id="PRO_5025607398" description="Ornithine decarboxylase antizyme" evidence="6">
    <location>
        <begin position="28"/>
        <end position="257"/>
    </location>
</feature>
<dbReference type="AlphaFoldDB" id="A0A6A6UHG2"/>
<proteinExistence type="inferred from homology"/>
<dbReference type="Proteomes" id="UP000799302">
    <property type="component" value="Unassembled WGS sequence"/>
</dbReference>
<dbReference type="Gene3D" id="3.40.630.60">
    <property type="match status" value="1"/>
</dbReference>
<evidence type="ECO:0000256" key="4">
    <source>
        <dbReference type="ARBA" id="ARBA00017712"/>
    </source>
</evidence>
<keyword evidence="6" id="KW-0732">Signal</keyword>
<dbReference type="OrthoDB" id="5959761at2759"/>
<comment type="function">
    <text evidence="1">Ornithine decarboxylase (ODC) antizyme protein that negatively regulates ODC activity and intracellular polyamine biosynthesis in response to increased intracellular polyamine levels. Binds to ODC monomers, inhibiting the assembly of the functional ODC homodimer, and targets the monomers for ubiquitin-independent proteolytic destruction by the 26S proteasome.</text>
</comment>
<gene>
    <name evidence="7" type="ORF">BT63DRAFT_453512</name>
</gene>
<evidence type="ECO:0000256" key="1">
    <source>
        <dbReference type="ARBA" id="ARBA00002307"/>
    </source>
</evidence>
<evidence type="ECO:0000256" key="3">
    <source>
        <dbReference type="ARBA" id="ARBA00011486"/>
    </source>
</evidence>
<dbReference type="GO" id="GO:0008073">
    <property type="term" value="F:ornithine decarboxylase inhibitor activity"/>
    <property type="evidence" value="ECO:0007669"/>
    <property type="project" value="InterPro"/>
</dbReference>
<dbReference type="GO" id="GO:0005634">
    <property type="term" value="C:nucleus"/>
    <property type="evidence" value="ECO:0007669"/>
    <property type="project" value="TreeGrafter"/>
</dbReference>
<dbReference type="InterPro" id="IPR002993">
    <property type="entry name" value="ODC_AZ"/>
</dbReference>
<protein>
    <recommendedName>
        <fullName evidence="4">Ornithine decarboxylase antizyme</fullName>
    </recommendedName>
</protein>
<keyword evidence="8" id="KW-1185">Reference proteome</keyword>
<dbReference type="EMBL" id="MU004233">
    <property type="protein sequence ID" value="KAF2671126.1"/>
    <property type="molecule type" value="Genomic_DNA"/>
</dbReference>
<feature type="signal peptide" evidence="6">
    <location>
        <begin position="1"/>
        <end position="27"/>
    </location>
</feature>